<dbReference type="EMBL" id="MKVH01000003">
    <property type="protein sequence ID" value="OJX60920.1"/>
    <property type="molecule type" value="Genomic_DNA"/>
</dbReference>
<evidence type="ECO:0000256" key="1">
    <source>
        <dbReference type="SAM" id="SignalP"/>
    </source>
</evidence>
<dbReference type="STRING" id="1895771.BGO89_04980"/>
<dbReference type="Pfam" id="PF13860">
    <property type="entry name" value="FlgD_ig"/>
    <property type="match status" value="1"/>
</dbReference>
<dbReference type="AlphaFoldDB" id="A0A1M3L5U6"/>
<dbReference type="NCBIfam" id="NF041895">
    <property type="entry name" value="choice_anch_V"/>
    <property type="match status" value="1"/>
</dbReference>
<feature type="chain" id="PRO_5013177461" description="FlgD/Vpr Ig-like domain-containing protein" evidence="1">
    <location>
        <begin position="26"/>
        <end position="283"/>
    </location>
</feature>
<comment type="caution">
    <text evidence="3">The sequence shown here is derived from an EMBL/GenBank/DDBJ whole genome shotgun (WGS) entry which is preliminary data.</text>
</comment>
<keyword evidence="1" id="KW-0732">Signal</keyword>
<feature type="signal peptide" evidence="1">
    <location>
        <begin position="1"/>
        <end position="25"/>
    </location>
</feature>
<proteinExistence type="predicted"/>
<sequence length="283" mass="29301">MLRSLFSSVLPLAAILMLTPSDAHASSSGIVRRSTLNSGGCGGGQCHGTSASTLTTLRIAESIDNTLRVLPGQVVDLTLVVSNSTAKACGLNLSVKTSENGNTNAGSLASVAGQSTWVQLGELTHTSPKSFSAGEVSFKFTWTAPQTEGTAWLHAAANAVNLSGAPDAGDRWNFLSPIRIIISPASSVDDIIAAHETMDVAPVPSSATVTASFGAVAGEPYVVNVFDAFGILVHQDRISAGSDRVSYVWNGRMNDGAQAAPGTYVLAIVGERRVIHGRAVIVR</sequence>
<organism evidence="3 4">
    <name type="scientific">Candidatus Kapaibacterium thiocyanatum</name>
    <dbReference type="NCBI Taxonomy" id="1895771"/>
    <lineage>
        <taxon>Bacteria</taxon>
        <taxon>Pseudomonadati</taxon>
        <taxon>Candidatus Kapaibacteriota</taxon>
        <taxon>Candidatus Kapaibacteriia</taxon>
        <taxon>Candidatus Kapaibacteriales</taxon>
        <taxon>Candidatus Kapaibacteriaceae</taxon>
        <taxon>Candidatus Kapaibacterium</taxon>
    </lineage>
</organism>
<evidence type="ECO:0000313" key="4">
    <source>
        <dbReference type="Proteomes" id="UP000184233"/>
    </source>
</evidence>
<evidence type="ECO:0000259" key="2">
    <source>
        <dbReference type="Pfam" id="PF13860"/>
    </source>
</evidence>
<accession>A0A1M3L5U6</accession>
<name>A0A1M3L5U6_9BACT</name>
<reference evidence="3 4" key="1">
    <citation type="submission" date="2016-09" db="EMBL/GenBank/DDBJ databases">
        <title>Genome-resolved meta-omics ties microbial dynamics to process performance in biotechnology for thiocyanate degradation.</title>
        <authorList>
            <person name="Kantor R.S."/>
            <person name="Huddy R.J."/>
            <person name="Iyer R."/>
            <person name="Thomas B.C."/>
            <person name="Brown C.T."/>
            <person name="Anantharaman K."/>
            <person name="Tringe S."/>
            <person name="Hettich R.L."/>
            <person name="Harrison S.T."/>
            <person name="Banfield J.F."/>
        </authorList>
    </citation>
    <scope>NUCLEOTIDE SEQUENCE [LARGE SCALE GENOMIC DNA]</scope>
    <source>
        <strain evidence="3">59-99</strain>
    </source>
</reference>
<gene>
    <name evidence="3" type="ORF">BGO89_04980</name>
</gene>
<feature type="domain" description="FlgD/Vpr Ig-like" evidence="2">
    <location>
        <begin position="221"/>
        <end position="269"/>
    </location>
</feature>
<protein>
    <recommendedName>
        <fullName evidence="2">FlgD/Vpr Ig-like domain-containing protein</fullName>
    </recommendedName>
</protein>
<evidence type="ECO:0000313" key="3">
    <source>
        <dbReference type="EMBL" id="OJX60920.1"/>
    </source>
</evidence>
<dbReference type="Proteomes" id="UP000184233">
    <property type="component" value="Unassembled WGS sequence"/>
</dbReference>
<dbReference type="InterPro" id="IPR025965">
    <property type="entry name" value="FlgD/Vpr_Ig-like"/>
</dbReference>